<reference evidence="1 2" key="2">
    <citation type="submission" date="2018-11" db="EMBL/GenBank/DDBJ databases">
        <authorList>
            <consortium name="Pathogen Informatics"/>
        </authorList>
    </citation>
    <scope>NUCLEOTIDE SEQUENCE [LARGE SCALE GENOMIC DNA]</scope>
</reference>
<sequence>MLSHQILLECSWKVDHDSLMMGEEEPQPPPSRWECLLAWLKALLPQAPQTTRVPRAWFRANYDLLEGKNTKITGKYLAE</sequence>
<dbReference type="OrthoDB" id="10400815at2759"/>
<organism evidence="3">
    <name type="scientific">Taenia asiatica</name>
    <name type="common">Asian tapeworm</name>
    <dbReference type="NCBI Taxonomy" id="60517"/>
    <lineage>
        <taxon>Eukaryota</taxon>
        <taxon>Metazoa</taxon>
        <taxon>Spiralia</taxon>
        <taxon>Lophotrochozoa</taxon>
        <taxon>Platyhelminthes</taxon>
        <taxon>Cestoda</taxon>
        <taxon>Eucestoda</taxon>
        <taxon>Cyclophyllidea</taxon>
        <taxon>Taeniidae</taxon>
        <taxon>Taenia</taxon>
    </lineage>
</organism>
<evidence type="ECO:0000313" key="2">
    <source>
        <dbReference type="Proteomes" id="UP000282613"/>
    </source>
</evidence>
<dbReference type="EMBL" id="UYRS01002266">
    <property type="protein sequence ID" value="VDK25689.1"/>
    <property type="molecule type" value="Genomic_DNA"/>
</dbReference>
<dbReference type="STRING" id="60517.A0A0R3VYY5"/>
<dbReference type="AlphaFoldDB" id="A0A0R3VYY5"/>
<reference evidence="3" key="1">
    <citation type="submission" date="2017-02" db="UniProtKB">
        <authorList>
            <consortium name="WormBaseParasite"/>
        </authorList>
    </citation>
    <scope>IDENTIFICATION</scope>
</reference>
<accession>A0A0R3VYY5</accession>
<gene>
    <name evidence="1" type="ORF">TASK_LOCUS2630</name>
</gene>
<evidence type="ECO:0000313" key="3">
    <source>
        <dbReference type="WBParaSite" id="TASK_0000262901-mRNA-1"/>
    </source>
</evidence>
<keyword evidence="2" id="KW-1185">Reference proteome</keyword>
<evidence type="ECO:0000313" key="1">
    <source>
        <dbReference type="EMBL" id="VDK25689.1"/>
    </source>
</evidence>
<name>A0A0R3VYY5_TAEAS</name>
<dbReference type="WBParaSite" id="TASK_0000262901-mRNA-1">
    <property type="protein sequence ID" value="TASK_0000262901-mRNA-1"/>
    <property type="gene ID" value="TASK_0000262901"/>
</dbReference>
<proteinExistence type="predicted"/>
<protein>
    <submittedName>
        <fullName evidence="3">RM50 protein</fullName>
    </submittedName>
</protein>
<dbReference type="Proteomes" id="UP000282613">
    <property type="component" value="Unassembled WGS sequence"/>
</dbReference>